<dbReference type="Proteomes" id="UP000264141">
    <property type="component" value="Unassembled WGS sequence"/>
</dbReference>
<feature type="domain" description="4Fe-4S ferredoxin-type" evidence="5">
    <location>
        <begin position="66"/>
        <end position="97"/>
    </location>
</feature>
<gene>
    <name evidence="6" type="ORF">ATHL_03166</name>
    <name evidence="7" type="ORF">DEQ80_01060</name>
</gene>
<evidence type="ECO:0000256" key="4">
    <source>
        <dbReference type="ARBA" id="ARBA00023014"/>
    </source>
</evidence>
<evidence type="ECO:0000313" key="6">
    <source>
        <dbReference type="EMBL" id="GAP08264.1"/>
    </source>
</evidence>
<reference evidence="7 9" key="3">
    <citation type="journal article" date="2018" name="Nat. Biotechnol.">
        <title>A standardized bacterial taxonomy based on genome phylogeny substantially revises the tree of life.</title>
        <authorList>
            <person name="Parks D.H."/>
            <person name="Chuvochina M."/>
            <person name="Waite D.W."/>
            <person name="Rinke C."/>
            <person name="Skarshewski A."/>
            <person name="Chaumeil P.A."/>
            <person name="Hugenholtz P."/>
        </authorList>
    </citation>
    <scope>NUCLEOTIDE SEQUENCE [LARGE SCALE GENOMIC DNA]</scope>
    <source>
        <strain evidence="7">UBA8781</strain>
    </source>
</reference>
<reference evidence="6" key="1">
    <citation type="journal article" date="2015" name="Genome Announc.">
        <title>Draft Genome Sequences of Anaerolinea thermolimosa IMO-1, Bellilinea caldifistulae GOMI-1, Leptolinea tardivitalis YMTK-2, Levilinea saccharolytica KIBI-1, Longilinea arvoryzae KOME-1, Previously Described as Members of the Class Anaerolineae (Chloroflexi).</title>
        <authorList>
            <person name="Matsuura N."/>
            <person name="Tourlousse M.D."/>
            <person name="Ohashi A."/>
            <person name="Hugenholtz P."/>
            <person name="Sekiguchi Y."/>
        </authorList>
    </citation>
    <scope>NUCLEOTIDE SEQUENCE</scope>
    <source>
        <strain evidence="6">IMO-1</strain>
    </source>
</reference>
<reference evidence="8" key="2">
    <citation type="submission" date="2015-07" db="EMBL/GenBank/DDBJ databases">
        <title>Draft Genome Sequences of Anaerolinea thermolimosa IMO-1, Bellilinea caldifistulae GOMI-1, Leptolinea tardivitalis YMTK-2, Levilinea saccharolytica KIBI-1,Longilinea arvoryzae KOME-1, Previously Described as Members of the Anaerolineaceae (Chloroflexi).</title>
        <authorList>
            <person name="Sekiguchi Y."/>
            <person name="Ohashi A."/>
            <person name="Matsuura N."/>
            <person name="Tourlousse M.D."/>
        </authorList>
    </citation>
    <scope>NUCLEOTIDE SEQUENCE [LARGE SCALE GENOMIC DNA]</scope>
    <source>
        <strain evidence="8">IMO-1</strain>
    </source>
</reference>
<dbReference type="PANTHER" id="PTHR43177:SF3">
    <property type="entry name" value="PROTEIN NRFC HOMOLOG"/>
    <property type="match status" value="1"/>
</dbReference>
<dbReference type="SUPFAM" id="SSF54862">
    <property type="entry name" value="4Fe-4S ferredoxins"/>
    <property type="match status" value="1"/>
</dbReference>
<dbReference type="InterPro" id="IPR017896">
    <property type="entry name" value="4Fe4S_Fe-S-bd"/>
</dbReference>
<dbReference type="CDD" id="cd10551">
    <property type="entry name" value="PsrB"/>
    <property type="match status" value="1"/>
</dbReference>
<name>A0A3D1JDC2_9CHLR</name>
<dbReference type="EMBL" id="DF967966">
    <property type="protein sequence ID" value="GAP08264.1"/>
    <property type="molecule type" value="Genomic_DNA"/>
</dbReference>
<dbReference type="PANTHER" id="PTHR43177">
    <property type="entry name" value="PROTEIN NRFC"/>
    <property type="match status" value="1"/>
</dbReference>
<dbReference type="Proteomes" id="UP000253922">
    <property type="component" value="Unassembled WGS sequence"/>
</dbReference>
<dbReference type="STRING" id="229919.GCA_001050195_03105"/>
<dbReference type="EMBL" id="DPBP01000005">
    <property type="protein sequence ID" value="HCE16424.1"/>
    <property type="molecule type" value="Genomic_DNA"/>
</dbReference>
<keyword evidence="8" id="KW-1185">Reference proteome</keyword>
<dbReference type="GO" id="GO:0051539">
    <property type="term" value="F:4 iron, 4 sulfur cluster binding"/>
    <property type="evidence" value="ECO:0007669"/>
    <property type="project" value="UniProtKB-KW"/>
</dbReference>
<evidence type="ECO:0000313" key="9">
    <source>
        <dbReference type="Proteomes" id="UP000264141"/>
    </source>
</evidence>
<keyword evidence="2" id="KW-0479">Metal-binding</keyword>
<dbReference type="GO" id="GO:0046872">
    <property type="term" value="F:metal ion binding"/>
    <property type="evidence" value="ECO:0007669"/>
    <property type="project" value="UniProtKB-KW"/>
</dbReference>
<accession>A0A3D1JDC2</accession>
<proteinExistence type="predicted"/>
<organism evidence="7 9">
    <name type="scientific">Anaerolinea thermolimosa</name>
    <dbReference type="NCBI Taxonomy" id="229919"/>
    <lineage>
        <taxon>Bacteria</taxon>
        <taxon>Bacillati</taxon>
        <taxon>Chloroflexota</taxon>
        <taxon>Anaerolineae</taxon>
        <taxon>Anaerolineales</taxon>
        <taxon>Anaerolineaceae</taxon>
        <taxon>Anaerolinea</taxon>
    </lineage>
</organism>
<keyword evidence="1" id="KW-0004">4Fe-4S</keyword>
<evidence type="ECO:0000256" key="1">
    <source>
        <dbReference type="ARBA" id="ARBA00022485"/>
    </source>
</evidence>
<dbReference type="Pfam" id="PF12838">
    <property type="entry name" value="Fer4_7"/>
    <property type="match status" value="2"/>
</dbReference>
<evidence type="ECO:0000259" key="5">
    <source>
        <dbReference type="PROSITE" id="PS51379"/>
    </source>
</evidence>
<feature type="domain" description="4Fe-4S ferredoxin-type" evidence="5">
    <location>
        <begin position="98"/>
        <end position="128"/>
    </location>
</feature>
<dbReference type="OrthoDB" id="9779457at2"/>
<feature type="domain" description="4Fe-4S ferredoxin-type" evidence="5">
    <location>
        <begin position="11"/>
        <end position="41"/>
    </location>
</feature>
<evidence type="ECO:0000313" key="8">
    <source>
        <dbReference type="Proteomes" id="UP000253922"/>
    </source>
</evidence>
<dbReference type="InterPro" id="IPR050954">
    <property type="entry name" value="ET_IronSulfur_Cluster-Binding"/>
</dbReference>
<evidence type="ECO:0000256" key="3">
    <source>
        <dbReference type="ARBA" id="ARBA00023004"/>
    </source>
</evidence>
<keyword evidence="3" id="KW-0408">Iron</keyword>
<sequence>MAEQQETRERWGMVVDLDLCTGCNACVTACAMENNIPWVGEEEAGYGRNMFWIRVQRTWEGEYPEVSPAYQPVMCQQCGRAPCEPVCPVFATVHSEEEQINLQVYNRCIGTRYCANNCPYTARSFNWYDYTYQIPAPMNYYLNPNVTVRRRGVMEKCTFCVQRIRAGQEQAKAAGRTLQDGEVIPACAQACPADAIIFGDLSDPESRVSKAARSQRGTTLLEELGTQPKVTYLKGGGYYGG</sequence>
<dbReference type="PROSITE" id="PS51379">
    <property type="entry name" value="4FE4S_FER_2"/>
    <property type="match status" value="3"/>
</dbReference>
<dbReference type="Gene3D" id="3.30.70.20">
    <property type="match status" value="2"/>
</dbReference>
<dbReference type="AlphaFoldDB" id="A0A3D1JDC2"/>
<dbReference type="RefSeq" id="WP_062195737.1">
    <property type="nucleotide sequence ID" value="NZ_DF967966.1"/>
</dbReference>
<evidence type="ECO:0000256" key="2">
    <source>
        <dbReference type="ARBA" id="ARBA00022723"/>
    </source>
</evidence>
<protein>
    <submittedName>
        <fullName evidence="7">4Fe-4S dicluster domain-containing protein</fullName>
    </submittedName>
    <submittedName>
        <fullName evidence="6">Fe-S-cluster-containing hydrogenase components 1</fullName>
    </submittedName>
</protein>
<evidence type="ECO:0000313" key="7">
    <source>
        <dbReference type="EMBL" id="HCE16424.1"/>
    </source>
</evidence>
<keyword evidence="4" id="KW-0411">Iron-sulfur</keyword>